<proteinExistence type="predicted"/>
<gene>
    <name evidence="1" type="ORF">AVEN_60518_1</name>
</gene>
<reference evidence="1 2" key="1">
    <citation type="journal article" date="2019" name="Sci. Rep.">
        <title>Orb-weaving spider Araneus ventricosus genome elucidates the spidroin gene catalogue.</title>
        <authorList>
            <person name="Kono N."/>
            <person name="Nakamura H."/>
            <person name="Ohtoshi R."/>
            <person name="Moran D.A.P."/>
            <person name="Shinohara A."/>
            <person name="Yoshida Y."/>
            <person name="Fujiwara M."/>
            <person name="Mori M."/>
            <person name="Tomita M."/>
            <person name="Arakawa K."/>
        </authorList>
    </citation>
    <scope>NUCLEOTIDE SEQUENCE [LARGE SCALE GENOMIC DNA]</scope>
</reference>
<protein>
    <submittedName>
        <fullName evidence="1">Uncharacterized protein</fullName>
    </submittedName>
</protein>
<dbReference type="AlphaFoldDB" id="A0A4Y2FTD1"/>
<comment type="caution">
    <text evidence="1">The sequence shown here is derived from an EMBL/GenBank/DDBJ whole genome shotgun (WGS) entry which is preliminary data.</text>
</comment>
<keyword evidence="2" id="KW-1185">Reference proteome</keyword>
<evidence type="ECO:0000313" key="1">
    <source>
        <dbReference type="EMBL" id="GBM43715.1"/>
    </source>
</evidence>
<dbReference type="Proteomes" id="UP000499080">
    <property type="component" value="Unassembled WGS sequence"/>
</dbReference>
<evidence type="ECO:0000313" key="2">
    <source>
        <dbReference type="Proteomes" id="UP000499080"/>
    </source>
</evidence>
<dbReference type="EMBL" id="BGPR01001039">
    <property type="protein sequence ID" value="GBM43715.1"/>
    <property type="molecule type" value="Genomic_DNA"/>
</dbReference>
<organism evidence="1 2">
    <name type="scientific">Araneus ventricosus</name>
    <name type="common">Orbweaver spider</name>
    <name type="synonym">Epeira ventricosa</name>
    <dbReference type="NCBI Taxonomy" id="182803"/>
    <lineage>
        <taxon>Eukaryota</taxon>
        <taxon>Metazoa</taxon>
        <taxon>Ecdysozoa</taxon>
        <taxon>Arthropoda</taxon>
        <taxon>Chelicerata</taxon>
        <taxon>Arachnida</taxon>
        <taxon>Araneae</taxon>
        <taxon>Araneomorphae</taxon>
        <taxon>Entelegynae</taxon>
        <taxon>Araneoidea</taxon>
        <taxon>Araneidae</taxon>
        <taxon>Araneus</taxon>
    </lineage>
</organism>
<sequence length="124" mass="14416">MLARAMELITPAIDHLFSRHAERSTRVNNLDYVSDVRYLLQFETPQWSPMGLGTSLGTKRRIEPRQREHADRLCYLNKLLRRILVCVITSWCRRALLFVYYSNNEVCYVSGISPSVSHMGKNRG</sequence>
<name>A0A4Y2FTD1_ARAVE</name>
<accession>A0A4Y2FTD1</accession>